<evidence type="ECO:0000256" key="4">
    <source>
        <dbReference type="ARBA" id="ARBA00022500"/>
    </source>
</evidence>
<dbReference type="Gene3D" id="2.30.30.40">
    <property type="entry name" value="SH3 Domains"/>
    <property type="match status" value="1"/>
</dbReference>
<dbReference type="InterPro" id="IPR036061">
    <property type="entry name" value="CheW-like_dom_sf"/>
</dbReference>
<dbReference type="Pfam" id="PF01584">
    <property type="entry name" value="CheW"/>
    <property type="match status" value="1"/>
</dbReference>
<dbReference type="SMART" id="SM00260">
    <property type="entry name" value="CheW"/>
    <property type="match status" value="1"/>
</dbReference>
<dbReference type="FunFam" id="2.40.50.180:FF:000002">
    <property type="entry name" value="Chemotaxis protein CheW"/>
    <property type="match status" value="1"/>
</dbReference>
<evidence type="ECO:0000259" key="5">
    <source>
        <dbReference type="PROSITE" id="PS50851"/>
    </source>
</evidence>
<accession>A0A832DHY5</accession>
<dbReference type="GO" id="GO:0006935">
    <property type="term" value="P:chemotaxis"/>
    <property type="evidence" value="ECO:0007669"/>
    <property type="project" value="UniProtKB-KW"/>
</dbReference>
<evidence type="ECO:0000256" key="2">
    <source>
        <dbReference type="ARBA" id="ARBA00021483"/>
    </source>
</evidence>
<dbReference type="EMBL" id="DSVI01000007">
    <property type="protein sequence ID" value="HGT47717.1"/>
    <property type="molecule type" value="Genomic_DNA"/>
</dbReference>
<evidence type="ECO:0000256" key="3">
    <source>
        <dbReference type="ARBA" id="ARBA00022490"/>
    </source>
</evidence>
<dbReference type="AlphaFoldDB" id="A0A832DHY5"/>
<keyword evidence="3" id="KW-0963">Cytoplasm</keyword>
<reference evidence="6" key="1">
    <citation type="journal article" date="2020" name="mSystems">
        <title>Genome- and Community-Level Interaction Insights into Carbon Utilization and Element Cycling Functions of Hydrothermarchaeota in Hydrothermal Sediment.</title>
        <authorList>
            <person name="Zhou Z."/>
            <person name="Liu Y."/>
            <person name="Xu W."/>
            <person name="Pan J."/>
            <person name="Luo Z.H."/>
            <person name="Li M."/>
        </authorList>
    </citation>
    <scope>NUCLEOTIDE SEQUENCE [LARGE SCALE GENOMIC DNA]</scope>
    <source>
        <strain evidence="6">SpSt-500</strain>
    </source>
</reference>
<dbReference type="InterPro" id="IPR002545">
    <property type="entry name" value="CheW-lke_dom"/>
</dbReference>
<comment type="caution">
    <text evidence="6">The sequence shown here is derived from an EMBL/GenBank/DDBJ whole genome shotgun (WGS) entry which is preliminary data.</text>
</comment>
<dbReference type="CDD" id="cd00732">
    <property type="entry name" value="CheW"/>
    <property type="match status" value="1"/>
</dbReference>
<proteinExistence type="predicted"/>
<keyword evidence="4" id="KW-0145">Chemotaxis</keyword>
<sequence>MEILESNSATATDILQLVSFMIGSEEYAVDIFYVKEINRLSHITKVPNAPEFIEGVINLRGRIIPVIDLRVRMGLPKKAHDKDSRIIVIEDNNLLVGFLVDAVKEVIRIPKNITEEPPEIVSSVKTDFISSVGKLEDRLLILIDLKKILSKDEQDHLKNVA</sequence>
<evidence type="ECO:0000256" key="1">
    <source>
        <dbReference type="ARBA" id="ARBA00004496"/>
    </source>
</evidence>
<dbReference type="GO" id="GO:0007165">
    <property type="term" value="P:signal transduction"/>
    <property type="evidence" value="ECO:0007669"/>
    <property type="project" value="InterPro"/>
</dbReference>
<dbReference type="SUPFAM" id="SSF50341">
    <property type="entry name" value="CheW-like"/>
    <property type="match status" value="1"/>
</dbReference>
<dbReference type="Gene3D" id="2.40.50.180">
    <property type="entry name" value="CheA-289, Domain 4"/>
    <property type="match status" value="1"/>
</dbReference>
<dbReference type="PANTHER" id="PTHR22617">
    <property type="entry name" value="CHEMOTAXIS SENSOR HISTIDINE KINASE-RELATED"/>
    <property type="match status" value="1"/>
</dbReference>
<organism evidence="6">
    <name type="scientific">Ignavibacterium album</name>
    <dbReference type="NCBI Taxonomy" id="591197"/>
    <lineage>
        <taxon>Bacteria</taxon>
        <taxon>Pseudomonadati</taxon>
        <taxon>Ignavibacteriota</taxon>
        <taxon>Ignavibacteria</taxon>
        <taxon>Ignavibacteriales</taxon>
        <taxon>Ignavibacteriaceae</taxon>
        <taxon>Ignavibacterium</taxon>
    </lineage>
</organism>
<protein>
    <recommendedName>
        <fullName evidence="2">Chemotaxis protein CheW</fullName>
    </recommendedName>
</protein>
<name>A0A832DHY5_9BACT</name>
<evidence type="ECO:0000313" key="6">
    <source>
        <dbReference type="EMBL" id="HGT47717.1"/>
    </source>
</evidence>
<dbReference type="PROSITE" id="PS50851">
    <property type="entry name" value="CHEW"/>
    <property type="match status" value="1"/>
</dbReference>
<dbReference type="InterPro" id="IPR039315">
    <property type="entry name" value="CheW"/>
</dbReference>
<feature type="domain" description="CheW-like" evidence="5">
    <location>
        <begin position="14"/>
        <end position="154"/>
    </location>
</feature>
<comment type="subcellular location">
    <subcellularLocation>
        <location evidence="1">Cytoplasm</location>
    </subcellularLocation>
</comment>
<dbReference type="GO" id="GO:0005829">
    <property type="term" value="C:cytosol"/>
    <property type="evidence" value="ECO:0007669"/>
    <property type="project" value="TreeGrafter"/>
</dbReference>
<dbReference type="PANTHER" id="PTHR22617:SF23">
    <property type="entry name" value="CHEMOTAXIS PROTEIN CHEW"/>
    <property type="match status" value="1"/>
</dbReference>
<gene>
    <name evidence="6" type="ORF">ENS56_06760</name>
</gene>